<dbReference type="VEuPathDB" id="AmoebaDB:ACA1_097720"/>
<dbReference type="PANTHER" id="PTHR47107">
    <property type="entry name" value="SVF1-LIKE PROTEIN YDR222W-RELATED"/>
    <property type="match status" value="1"/>
</dbReference>
<reference evidence="6 7" key="1">
    <citation type="journal article" date="2013" name="Genome Biol.">
        <title>Genome of Acanthamoeba castellanii highlights extensive lateral gene transfer and early evolution of tyrosine kinase signaling.</title>
        <authorList>
            <person name="Clarke M."/>
            <person name="Lohan A.J."/>
            <person name="Liu B."/>
            <person name="Lagkouvardos I."/>
            <person name="Roy S."/>
            <person name="Zafar N."/>
            <person name="Bertelli C."/>
            <person name="Schilde C."/>
            <person name="Kianianmomeni A."/>
            <person name="Burglin T.R."/>
            <person name="Frech C."/>
            <person name="Turcotte B."/>
            <person name="Kopec K.O."/>
            <person name="Synnott J.M."/>
            <person name="Choo C."/>
            <person name="Paponov I."/>
            <person name="Finkler A."/>
            <person name="Soon Heng Tan C."/>
            <person name="Hutchins A.P."/>
            <person name="Weinmeier T."/>
            <person name="Rattei T."/>
            <person name="Chu J.S."/>
            <person name="Gimenez G."/>
            <person name="Irimia M."/>
            <person name="Rigden D.J."/>
            <person name="Fitzpatrick D.A."/>
            <person name="Lorenzo-Morales J."/>
            <person name="Bateman A."/>
            <person name="Chiu C.H."/>
            <person name="Tang P."/>
            <person name="Hegemann P."/>
            <person name="Fromm H."/>
            <person name="Raoult D."/>
            <person name="Greub G."/>
            <person name="Miranda-Saavedra D."/>
            <person name="Chen N."/>
            <person name="Nash P."/>
            <person name="Ginger M.L."/>
            <person name="Horn M."/>
            <person name="Schaap P."/>
            <person name="Caler L."/>
            <person name="Loftus B."/>
        </authorList>
    </citation>
    <scope>NUCLEOTIDE SEQUENCE [LARGE SCALE GENOMIC DNA]</scope>
    <source>
        <strain evidence="6 7">Neff</strain>
    </source>
</reference>
<dbReference type="KEGG" id="acan:ACA1_097720"/>
<sequence>MFGSSKAEPVFHPKAGDDFIRRVEESDLQIVLRDDADLYDSTSFVITGKDNSLIFIQAIVANMRPMYTNQVGIHIKYVNPAGKATFFSHKYGDKQWSFDDTTITIGGFKIVRNPEANAYHITVDDPECKHIKGELIVQSSEGGGVKFGDDGKTAFAEDRSAYSSMFYAIPRATITGALSVKGEKVEVDAYGFVSHFVQNMKPHKAGLKWSMMKFHAEELSLVSDLLLTPKQYGKEEISHGLFVYKNKLTAVTVDNSITYPTTQYDKDTGYEMPTSAEYVWRGKTLEGQDFQAVIRLTPTNLIDKVDILGHLPWALRMVIKAFVARPFHYQWLDTATATVTIGEETITVEGKALHEVTFINPE</sequence>
<evidence type="ECO:0000259" key="5">
    <source>
        <dbReference type="Pfam" id="PF17187"/>
    </source>
</evidence>
<dbReference type="Pfam" id="PF08622">
    <property type="entry name" value="Svf1"/>
    <property type="match status" value="1"/>
</dbReference>
<evidence type="ECO:0000313" key="7">
    <source>
        <dbReference type="Proteomes" id="UP000011083"/>
    </source>
</evidence>
<protein>
    <recommendedName>
        <fullName evidence="8">Survival factor 1</fullName>
    </recommendedName>
</protein>
<dbReference type="GeneID" id="14913588"/>
<evidence type="ECO:0008006" key="8">
    <source>
        <dbReference type="Google" id="ProtNLM"/>
    </source>
</evidence>
<dbReference type="SUPFAM" id="SSF159245">
    <property type="entry name" value="AttH-like"/>
    <property type="match status" value="1"/>
</dbReference>
<dbReference type="OrthoDB" id="2590239at2759"/>
<dbReference type="InterPro" id="IPR051385">
    <property type="entry name" value="Ceramide-binding_SVF1"/>
</dbReference>
<dbReference type="RefSeq" id="XP_004335099.1">
    <property type="nucleotide sequence ID" value="XM_004335051.1"/>
</dbReference>
<evidence type="ECO:0000256" key="3">
    <source>
        <dbReference type="ARBA" id="ARBA00022490"/>
    </source>
</evidence>
<organism evidence="6 7">
    <name type="scientific">Acanthamoeba castellanii (strain ATCC 30010 / Neff)</name>
    <dbReference type="NCBI Taxonomy" id="1257118"/>
    <lineage>
        <taxon>Eukaryota</taxon>
        <taxon>Amoebozoa</taxon>
        <taxon>Discosea</taxon>
        <taxon>Longamoebia</taxon>
        <taxon>Centramoebida</taxon>
        <taxon>Acanthamoebidae</taxon>
        <taxon>Acanthamoeba</taxon>
    </lineage>
</organism>
<keyword evidence="7" id="KW-1185">Reference proteome</keyword>
<dbReference type="GO" id="GO:0005737">
    <property type="term" value="C:cytoplasm"/>
    <property type="evidence" value="ECO:0007669"/>
    <property type="project" value="UniProtKB-SubCell"/>
</dbReference>
<gene>
    <name evidence="6" type="ORF">ACA1_097720</name>
</gene>
<proteinExistence type="inferred from homology"/>
<accession>L8GLM9</accession>
<comment type="similarity">
    <text evidence="2">Belongs to the SVF1 family.</text>
</comment>
<dbReference type="InterPro" id="IPR013931">
    <property type="entry name" value="Svf1-like_N"/>
</dbReference>
<dbReference type="PANTHER" id="PTHR47107:SF1">
    <property type="entry name" value="CERAMIDE-BINDING PROTEIN SVF1-RELATED"/>
    <property type="match status" value="1"/>
</dbReference>
<dbReference type="OMA" id="ANAYHIT"/>
<dbReference type="Pfam" id="PF17187">
    <property type="entry name" value="Svf1_C"/>
    <property type="match status" value="1"/>
</dbReference>
<evidence type="ECO:0000259" key="4">
    <source>
        <dbReference type="Pfam" id="PF08622"/>
    </source>
</evidence>
<feature type="domain" description="Svf1-like C-terminal" evidence="5">
    <location>
        <begin position="200"/>
        <end position="359"/>
    </location>
</feature>
<dbReference type="AlphaFoldDB" id="L8GLM9"/>
<dbReference type="InterPro" id="IPR033394">
    <property type="entry name" value="Svf1-like_C"/>
</dbReference>
<feature type="domain" description="Svf1-like N-terminal" evidence="4">
    <location>
        <begin position="43"/>
        <end position="197"/>
    </location>
</feature>
<evidence type="ECO:0000256" key="2">
    <source>
        <dbReference type="ARBA" id="ARBA00009069"/>
    </source>
</evidence>
<evidence type="ECO:0000256" key="1">
    <source>
        <dbReference type="ARBA" id="ARBA00004496"/>
    </source>
</evidence>
<dbReference type="EMBL" id="KB008103">
    <property type="protein sequence ID" value="ELR13086.1"/>
    <property type="molecule type" value="Genomic_DNA"/>
</dbReference>
<name>L8GLM9_ACACF</name>
<comment type="subcellular location">
    <subcellularLocation>
        <location evidence="1">Cytoplasm</location>
    </subcellularLocation>
</comment>
<evidence type="ECO:0000313" key="6">
    <source>
        <dbReference type="EMBL" id="ELR13086.1"/>
    </source>
</evidence>
<keyword evidence="3" id="KW-0963">Cytoplasm</keyword>
<dbReference type="Proteomes" id="UP000011083">
    <property type="component" value="Unassembled WGS sequence"/>
</dbReference>
<dbReference type="GO" id="GO:0006979">
    <property type="term" value="P:response to oxidative stress"/>
    <property type="evidence" value="ECO:0007669"/>
    <property type="project" value="InterPro"/>
</dbReference>